<dbReference type="InterPro" id="IPR002938">
    <property type="entry name" value="FAD-bd"/>
</dbReference>
<evidence type="ECO:0000313" key="5">
    <source>
        <dbReference type="EMBL" id="MDC8783581.1"/>
    </source>
</evidence>
<dbReference type="Gene3D" id="3.50.50.60">
    <property type="entry name" value="FAD/NAD(P)-binding domain"/>
    <property type="match status" value="1"/>
</dbReference>
<dbReference type="PANTHER" id="PTHR43004:SF19">
    <property type="entry name" value="BINDING MONOOXYGENASE, PUTATIVE (JCVI)-RELATED"/>
    <property type="match status" value="1"/>
</dbReference>
<dbReference type="Gene3D" id="3.40.30.120">
    <property type="match status" value="1"/>
</dbReference>
<evidence type="ECO:0000256" key="2">
    <source>
        <dbReference type="ARBA" id="ARBA00022630"/>
    </source>
</evidence>
<dbReference type="InterPro" id="IPR036188">
    <property type="entry name" value="FAD/NAD-bd_sf"/>
</dbReference>
<evidence type="ECO:0000259" key="4">
    <source>
        <dbReference type="Pfam" id="PF01494"/>
    </source>
</evidence>
<organism evidence="5 6">
    <name type="scientific">Roseateles koreensis</name>
    <dbReference type="NCBI Taxonomy" id="2987526"/>
    <lineage>
        <taxon>Bacteria</taxon>
        <taxon>Pseudomonadati</taxon>
        <taxon>Pseudomonadota</taxon>
        <taxon>Betaproteobacteria</taxon>
        <taxon>Burkholderiales</taxon>
        <taxon>Sphaerotilaceae</taxon>
        <taxon>Roseateles</taxon>
    </lineage>
</organism>
<accession>A0ABT5KKZ9</accession>
<keyword evidence="6" id="KW-1185">Reference proteome</keyword>
<dbReference type="NCBIfam" id="NF006002">
    <property type="entry name" value="PRK08132.1"/>
    <property type="match status" value="1"/>
</dbReference>
<dbReference type="EMBL" id="JAQQXS010000001">
    <property type="protein sequence ID" value="MDC8783581.1"/>
    <property type="molecule type" value="Genomic_DNA"/>
</dbReference>
<proteinExistence type="predicted"/>
<gene>
    <name evidence="5" type="ORF">PRZ01_00040</name>
</gene>
<comment type="caution">
    <text evidence="5">The sequence shown here is derived from an EMBL/GenBank/DDBJ whole genome shotgun (WGS) entry which is preliminary data.</text>
</comment>
<dbReference type="InterPro" id="IPR050641">
    <property type="entry name" value="RIFMO-like"/>
</dbReference>
<dbReference type="PRINTS" id="PR00420">
    <property type="entry name" value="RNGMNOXGNASE"/>
</dbReference>
<reference evidence="5 6" key="1">
    <citation type="submission" date="2022-10" db="EMBL/GenBank/DDBJ databases">
        <title>paucibacter sp. hw8 Genome sequencing.</title>
        <authorList>
            <person name="Park S."/>
        </authorList>
    </citation>
    <scope>NUCLEOTIDE SEQUENCE [LARGE SCALE GENOMIC DNA]</scope>
    <source>
        <strain evidence="6">hw8</strain>
    </source>
</reference>
<comment type="cofactor">
    <cofactor evidence="1">
        <name>FAD</name>
        <dbReference type="ChEBI" id="CHEBI:57692"/>
    </cofactor>
</comment>
<dbReference type="PANTHER" id="PTHR43004">
    <property type="entry name" value="TRK SYSTEM POTASSIUM UPTAKE PROTEIN"/>
    <property type="match status" value="1"/>
</dbReference>
<evidence type="ECO:0000256" key="1">
    <source>
        <dbReference type="ARBA" id="ARBA00001974"/>
    </source>
</evidence>
<dbReference type="SUPFAM" id="SSF51905">
    <property type="entry name" value="FAD/NAD(P)-binding domain"/>
    <property type="match status" value="1"/>
</dbReference>
<evidence type="ECO:0000313" key="6">
    <source>
        <dbReference type="Proteomes" id="UP001219862"/>
    </source>
</evidence>
<keyword evidence="2" id="KW-0285">Flavoprotein</keyword>
<name>A0ABT5KKZ9_9BURK</name>
<protein>
    <submittedName>
        <fullName evidence="5">FAD-dependent oxidoreductase</fullName>
    </submittedName>
</protein>
<dbReference type="Pfam" id="PF01494">
    <property type="entry name" value="FAD_binding_3"/>
    <property type="match status" value="1"/>
</dbReference>
<dbReference type="Proteomes" id="UP001219862">
    <property type="component" value="Unassembled WGS sequence"/>
</dbReference>
<dbReference type="Gene3D" id="3.30.70.2450">
    <property type="match status" value="1"/>
</dbReference>
<evidence type="ECO:0000256" key="3">
    <source>
        <dbReference type="ARBA" id="ARBA00022827"/>
    </source>
</evidence>
<keyword evidence="3" id="KW-0274">FAD</keyword>
<sequence>MSMSQEVAVQKTYNYSEFSYVQSEEQARAEFRQHPLVIIGAGPVGLSMALDCAARGIATVVLDDNNSVSIGSRAVCYAQRTLEVWGRLGVAAPLLAQGVSWRVGKVFFGEGLSYQFDLQPQPGHEMPAMINLQQYYLEESLVRACEQHALIDLRWKHKLLALTQNAKGVQGARLRVETPDGEFDMGADWVVACDGAGSDTRRMVGADFSGQAFQDRFLIADVVIDTDALLPADARAGGSLRRLGGEPERWFWFDPPFHPGQSVLLHKQSHGVWRIDFQLGWEADPVEEKKPENVIPRIQAMLGPDVAFELEWVSVYQFACRRIDQFRHGRVLFAGDAAHQVSPFGARGANSGVQDADNLGWKLQAVLAGAAPEALLDSYHLERAWAADDNLRQSTRSTDFITPKSRASLRLRNAVLTLARTEPFARPFVNSGRLSTPTVYANSPLISADVESPGAADAFAAEAPPPGSACPDAPLLVDGQADWLLRQLARAGQGFVLLSWCAVAPVSVGRINAQALVVGRDVHDTDGVLTRRYDARPGTVYLIRPDQIVAARWRAPQPHLMRVALRRSLALDAQETEAFA</sequence>
<feature type="domain" description="FAD-binding" evidence="4">
    <location>
        <begin position="36"/>
        <end position="393"/>
    </location>
</feature>
<dbReference type="RefSeq" id="WP_273594711.1">
    <property type="nucleotide sequence ID" value="NZ_JAQQXS010000001.1"/>
</dbReference>